<dbReference type="GO" id="GO:0048471">
    <property type="term" value="C:perinuclear region of cytoplasm"/>
    <property type="evidence" value="ECO:0007669"/>
    <property type="project" value="TreeGrafter"/>
</dbReference>
<evidence type="ECO:0000256" key="4">
    <source>
        <dbReference type="SAM" id="MobiDB-lite"/>
    </source>
</evidence>
<proteinExistence type="predicted"/>
<feature type="compositionally biased region" description="Acidic residues" evidence="4">
    <location>
        <begin position="379"/>
        <end position="394"/>
    </location>
</feature>
<dbReference type="STRING" id="135651.G0MGD3"/>
<reference evidence="6" key="1">
    <citation type="submission" date="2011-07" db="EMBL/GenBank/DDBJ databases">
        <authorList>
            <consortium name="Caenorhabditis brenneri Sequencing and Analysis Consortium"/>
            <person name="Wilson R.K."/>
        </authorList>
    </citation>
    <scope>NUCLEOTIDE SEQUENCE [LARGE SCALE GENOMIC DNA]</scope>
    <source>
        <strain evidence="6">PB2801</strain>
    </source>
</reference>
<dbReference type="InterPro" id="IPR001611">
    <property type="entry name" value="Leu-rich_rpt"/>
</dbReference>
<dbReference type="InterPro" id="IPR032675">
    <property type="entry name" value="LRR_dom_sf"/>
</dbReference>
<dbReference type="AlphaFoldDB" id="G0MGD3"/>
<dbReference type="SUPFAM" id="SSF52047">
    <property type="entry name" value="RNI-like"/>
    <property type="match status" value="1"/>
</dbReference>
<dbReference type="InParanoid" id="G0MGD3"/>
<feature type="region of interest" description="Disordered" evidence="4">
    <location>
        <begin position="367"/>
        <end position="394"/>
    </location>
</feature>
<dbReference type="Gene3D" id="3.80.10.10">
    <property type="entry name" value="Ribonuclease Inhibitor"/>
    <property type="match status" value="1"/>
</dbReference>
<dbReference type="PANTHER" id="PTHR24113:SF12">
    <property type="entry name" value="RAN GTPASE-ACTIVATING PROTEIN 1"/>
    <property type="match status" value="1"/>
</dbReference>
<dbReference type="Proteomes" id="UP000008068">
    <property type="component" value="Unassembled WGS sequence"/>
</dbReference>
<dbReference type="CDD" id="cd00116">
    <property type="entry name" value="LRR_RI"/>
    <property type="match status" value="1"/>
</dbReference>
<dbReference type="EMBL" id="GL379793">
    <property type="protein sequence ID" value="EGT56544.1"/>
    <property type="molecule type" value="Genomic_DNA"/>
</dbReference>
<dbReference type="OrthoDB" id="184583at2759"/>
<keyword evidence="6" id="KW-1185">Reference proteome</keyword>
<dbReference type="SMART" id="SM00368">
    <property type="entry name" value="LRR_RI"/>
    <property type="match status" value="6"/>
</dbReference>
<dbReference type="Pfam" id="PF13516">
    <property type="entry name" value="LRR_6"/>
    <property type="match status" value="2"/>
</dbReference>
<evidence type="ECO:0000256" key="2">
    <source>
        <dbReference type="ARBA" id="ARBA00022614"/>
    </source>
</evidence>
<dbReference type="GO" id="GO:0006913">
    <property type="term" value="P:nucleocytoplasmic transport"/>
    <property type="evidence" value="ECO:0007669"/>
    <property type="project" value="TreeGrafter"/>
</dbReference>
<dbReference type="InterPro" id="IPR027038">
    <property type="entry name" value="RanGap"/>
</dbReference>
<sequence>MDDAINQELGAIEIADDSQNNGLVSFLNQSLTLDTAEKASEVVKTIQATQSMKALELRGNKLGIEAGKEIAKALETHPELERCLWSDLFAGRLEHEIPPILEALGRGMIKAGAKIKELDLSDNSFGPIGANALKEFLESPSAFSLEVLKLNNNGLGVGGKQIAESLTECLRKSIAVGGESRLRLKTFIAGRNRLESPGVYALAATFKSLETVEWLDVRENDITDRGIRAIVDALKYNRNLRHLWLEENGMLLESVKELAKTLESWPKLEVLNLSYCLIDEVGCNYLVDHLNPQLHRHLKHVYLCHNDLAAPVAKSLIQKWAKFDGFTPKPVLHIHGNIFGRKFREVAQMAPENVNVGEYDDDLGSLDGDEFKRKSSDSNDADAYETADDVDDNEEQEEKIQIMPAGVAEDMKRAMDPMDQIDQLGSDFEERFQEDASRVILQLSAPLKLCEMNEKAMERAVEVVENIVKRAEAFSRGPFPASTRIIVNLFSQCSEEPGGDWGYNADPKVIGRLLTELLARGHFQQERGLIEKFFVEDIKAKDIKCAMDQIDQLDSDFETRLQEEASRVILQLSEPLKLCGLNEKAMERALEVADKFIVGILEEGRENIIKRAETASRNRFPVTTRILAILIMQCSGKTSDNWGYDVDPKVIGRILSELLARGHFQDFHENPDLIQNNFPLE</sequence>
<keyword evidence="2" id="KW-0433">Leucine-rich repeat</keyword>
<dbReference type="eggNOG" id="KOG1909">
    <property type="taxonomic scope" value="Eukaryota"/>
</dbReference>
<keyword evidence="3" id="KW-0677">Repeat</keyword>
<evidence type="ECO:0000256" key="3">
    <source>
        <dbReference type="ARBA" id="ARBA00022737"/>
    </source>
</evidence>
<evidence type="ECO:0000313" key="5">
    <source>
        <dbReference type="EMBL" id="EGT56544.1"/>
    </source>
</evidence>
<keyword evidence="1" id="KW-0343">GTPase activation</keyword>
<dbReference type="GO" id="GO:0005096">
    <property type="term" value="F:GTPase activator activity"/>
    <property type="evidence" value="ECO:0007669"/>
    <property type="project" value="UniProtKB-KW"/>
</dbReference>
<dbReference type="HOGENOM" id="CLU_028747_2_0_1"/>
<dbReference type="GO" id="GO:0031267">
    <property type="term" value="F:small GTPase binding"/>
    <property type="evidence" value="ECO:0007669"/>
    <property type="project" value="TreeGrafter"/>
</dbReference>
<dbReference type="PANTHER" id="PTHR24113">
    <property type="entry name" value="RAN GTPASE-ACTIVATING PROTEIN 1"/>
    <property type="match status" value="1"/>
</dbReference>
<dbReference type="GO" id="GO:0005634">
    <property type="term" value="C:nucleus"/>
    <property type="evidence" value="ECO:0007669"/>
    <property type="project" value="TreeGrafter"/>
</dbReference>
<accession>G0MGD3</accession>
<protein>
    <submittedName>
        <fullName evidence="5">Uncharacterized protein</fullName>
    </submittedName>
</protein>
<organism evidence="6">
    <name type="scientific">Caenorhabditis brenneri</name>
    <name type="common">Nematode worm</name>
    <dbReference type="NCBI Taxonomy" id="135651"/>
    <lineage>
        <taxon>Eukaryota</taxon>
        <taxon>Metazoa</taxon>
        <taxon>Ecdysozoa</taxon>
        <taxon>Nematoda</taxon>
        <taxon>Chromadorea</taxon>
        <taxon>Rhabditida</taxon>
        <taxon>Rhabditina</taxon>
        <taxon>Rhabditomorpha</taxon>
        <taxon>Rhabditoidea</taxon>
        <taxon>Rhabditidae</taxon>
        <taxon>Peloderinae</taxon>
        <taxon>Caenorhabditis</taxon>
    </lineage>
</organism>
<evidence type="ECO:0000313" key="6">
    <source>
        <dbReference type="Proteomes" id="UP000008068"/>
    </source>
</evidence>
<name>G0MGD3_CAEBE</name>
<evidence type="ECO:0000256" key="1">
    <source>
        <dbReference type="ARBA" id="ARBA00022468"/>
    </source>
</evidence>
<gene>
    <name evidence="5" type="ORF">CAEBREN_10109</name>
</gene>
<dbReference type="GO" id="GO:0005829">
    <property type="term" value="C:cytosol"/>
    <property type="evidence" value="ECO:0007669"/>
    <property type="project" value="TreeGrafter"/>
</dbReference>